<sequence>MVRKNVLTAAGVLSLAAILVLAVAPVAFAGKNGNGNGAPSGAHYNLNLIGVPKDKTADMTGNNGHRIFVKLTGGTKIMLAEGDFQVLDANGTDGSAAFQLPLPAECYATVDPDTGDVVTPDSCTVRYTVWIRALGKPGGSMDMYTCAEDPDLPGGYICSDPDWWVDVTRTNGQSKFTNVSKELLFVSTNVDDDPAIEHVQIFDPLFDDYYWQVDNQGLRLAQMRFYMGDYTINW</sequence>
<evidence type="ECO:0000313" key="3">
    <source>
        <dbReference type="Proteomes" id="UP000177801"/>
    </source>
</evidence>
<accession>A0A1G1ZCZ3</accession>
<organism evidence="2 3">
    <name type="scientific">Candidatus Colwellbacteria bacterium RIFCSPLOWO2_12_FULL_46_17</name>
    <dbReference type="NCBI Taxonomy" id="1797695"/>
    <lineage>
        <taxon>Bacteria</taxon>
        <taxon>Candidatus Colwelliibacteriota</taxon>
    </lineage>
</organism>
<comment type="caution">
    <text evidence="2">The sequence shown here is derived from an EMBL/GenBank/DDBJ whole genome shotgun (WGS) entry which is preliminary data.</text>
</comment>
<name>A0A1G1ZCZ3_9BACT</name>
<evidence type="ECO:0000313" key="2">
    <source>
        <dbReference type="EMBL" id="OGY62493.1"/>
    </source>
</evidence>
<reference evidence="2 3" key="1">
    <citation type="journal article" date="2016" name="Nat. Commun.">
        <title>Thousands of microbial genomes shed light on interconnected biogeochemical processes in an aquifer system.</title>
        <authorList>
            <person name="Anantharaman K."/>
            <person name="Brown C.T."/>
            <person name="Hug L.A."/>
            <person name="Sharon I."/>
            <person name="Castelle C.J."/>
            <person name="Probst A.J."/>
            <person name="Thomas B.C."/>
            <person name="Singh A."/>
            <person name="Wilkins M.J."/>
            <person name="Karaoz U."/>
            <person name="Brodie E.L."/>
            <person name="Williams K.H."/>
            <person name="Hubbard S.S."/>
            <person name="Banfield J.F."/>
        </authorList>
    </citation>
    <scope>NUCLEOTIDE SEQUENCE [LARGE SCALE GENOMIC DNA]</scope>
</reference>
<gene>
    <name evidence="2" type="ORF">A3G58_01340</name>
</gene>
<keyword evidence="1" id="KW-0732">Signal</keyword>
<dbReference type="EMBL" id="MHJD01000014">
    <property type="protein sequence ID" value="OGY62493.1"/>
    <property type="molecule type" value="Genomic_DNA"/>
</dbReference>
<dbReference type="Proteomes" id="UP000177801">
    <property type="component" value="Unassembled WGS sequence"/>
</dbReference>
<dbReference type="AlphaFoldDB" id="A0A1G1ZCZ3"/>
<feature type="signal peptide" evidence="1">
    <location>
        <begin position="1"/>
        <end position="29"/>
    </location>
</feature>
<feature type="chain" id="PRO_5009581785" evidence="1">
    <location>
        <begin position="30"/>
        <end position="234"/>
    </location>
</feature>
<evidence type="ECO:0000256" key="1">
    <source>
        <dbReference type="SAM" id="SignalP"/>
    </source>
</evidence>
<proteinExistence type="predicted"/>
<protein>
    <submittedName>
        <fullName evidence="2">Uncharacterized protein</fullName>
    </submittedName>
</protein>